<dbReference type="Proteomes" id="UP000297703">
    <property type="component" value="Unassembled WGS sequence"/>
</dbReference>
<feature type="compositionally biased region" description="Polar residues" evidence="1">
    <location>
        <begin position="60"/>
        <end position="72"/>
    </location>
</feature>
<proteinExistence type="predicted"/>
<dbReference type="GO" id="GO:0016787">
    <property type="term" value="F:hydrolase activity"/>
    <property type="evidence" value="ECO:0007669"/>
    <property type="project" value="UniProtKB-KW"/>
</dbReference>
<organism evidence="2 3">
    <name type="scientific">Platysternon megacephalum</name>
    <name type="common">big-headed turtle</name>
    <dbReference type="NCBI Taxonomy" id="55544"/>
    <lineage>
        <taxon>Eukaryota</taxon>
        <taxon>Metazoa</taxon>
        <taxon>Chordata</taxon>
        <taxon>Craniata</taxon>
        <taxon>Vertebrata</taxon>
        <taxon>Euteleostomi</taxon>
        <taxon>Archelosauria</taxon>
        <taxon>Testudinata</taxon>
        <taxon>Testudines</taxon>
        <taxon>Cryptodira</taxon>
        <taxon>Durocryptodira</taxon>
        <taxon>Testudinoidea</taxon>
        <taxon>Platysternidae</taxon>
        <taxon>Platysternon</taxon>
    </lineage>
</organism>
<keyword evidence="2" id="KW-0378">Hydrolase</keyword>
<name>A0A4D9EJS0_9SAUR</name>
<sequence>MREGRITAPAAIGGMAMRLRQTPSRLLNIRRSNHKQPHIPRQFSKPEEGAYITGARDRSTTSPLRGNYSSQRAPRVSWPPPPAARGDYSSQQAARGVSAWGGEQNKLPPRAVRHSCSR</sequence>
<accession>A0A4D9EJS0</accession>
<evidence type="ECO:0000256" key="1">
    <source>
        <dbReference type="SAM" id="MobiDB-lite"/>
    </source>
</evidence>
<keyword evidence="3" id="KW-1185">Reference proteome</keyword>
<dbReference type="EMBL" id="QXTE01000055">
    <property type="protein sequence ID" value="TFK09245.1"/>
    <property type="molecule type" value="Genomic_DNA"/>
</dbReference>
<reference evidence="2 3" key="2">
    <citation type="submission" date="2019-04" db="EMBL/GenBank/DDBJ databases">
        <title>The genome sequence of big-headed turtle.</title>
        <authorList>
            <person name="Gong S."/>
        </authorList>
    </citation>
    <scope>NUCLEOTIDE SEQUENCE [LARGE SCALE GENOMIC DNA]</scope>
    <source>
        <strain evidence="2">DO16091913</strain>
        <tissue evidence="2">Muscle</tissue>
    </source>
</reference>
<evidence type="ECO:0000313" key="2">
    <source>
        <dbReference type="EMBL" id="TFK09245.1"/>
    </source>
</evidence>
<comment type="caution">
    <text evidence="2">The sequence shown here is derived from an EMBL/GenBank/DDBJ whole genome shotgun (WGS) entry which is preliminary data.</text>
</comment>
<protein>
    <submittedName>
        <fullName evidence="2">Platelet-activating factor acetylhydrolase</fullName>
    </submittedName>
</protein>
<feature type="region of interest" description="Disordered" evidence="1">
    <location>
        <begin position="32"/>
        <end position="118"/>
    </location>
</feature>
<evidence type="ECO:0000313" key="3">
    <source>
        <dbReference type="Proteomes" id="UP000297703"/>
    </source>
</evidence>
<gene>
    <name evidence="2" type="ORF">DR999_PMT07692</name>
</gene>
<reference evidence="2 3" key="1">
    <citation type="submission" date="2019-04" db="EMBL/GenBank/DDBJ databases">
        <title>Draft genome of the big-headed turtle Platysternon megacephalum.</title>
        <authorList>
            <person name="Gong S."/>
        </authorList>
    </citation>
    <scope>NUCLEOTIDE SEQUENCE [LARGE SCALE GENOMIC DNA]</scope>
    <source>
        <strain evidence="2">DO16091913</strain>
        <tissue evidence="2">Muscle</tissue>
    </source>
</reference>
<dbReference type="AlphaFoldDB" id="A0A4D9EJS0"/>